<feature type="region of interest" description="Disordered" evidence="1">
    <location>
        <begin position="1"/>
        <end position="81"/>
    </location>
</feature>
<accession>A0ABN8J8A0</accession>
<feature type="compositionally biased region" description="Polar residues" evidence="1">
    <location>
        <begin position="1"/>
        <end position="24"/>
    </location>
</feature>
<evidence type="ECO:0000256" key="1">
    <source>
        <dbReference type="SAM" id="MobiDB-lite"/>
    </source>
</evidence>
<evidence type="ECO:0000313" key="3">
    <source>
        <dbReference type="Proteomes" id="UP000837857"/>
    </source>
</evidence>
<proteinExistence type="predicted"/>
<feature type="non-terminal residue" evidence="2">
    <location>
        <position position="81"/>
    </location>
</feature>
<evidence type="ECO:0000313" key="2">
    <source>
        <dbReference type="EMBL" id="CAH2075906.1"/>
    </source>
</evidence>
<dbReference type="EMBL" id="OW152821">
    <property type="protein sequence ID" value="CAH2075906.1"/>
    <property type="molecule type" value="Genomic_DNA"/>
</dbReference>
<dbReference type="Proteomes" id="UP000837857">
    <property type="component" value="Chromosome 9"/>
</dbReference>
<keyword evidence="3" id="KW-1185">Reference proteome</keyword>
<name>A0ABN8J8A0_9NEOP</name>
<gene>
    <name evidence="2" type="ORF">IPOD504_LOCUS17046</name>
</gene>
<organism evidence="2 3">
    <name type="scientific">Iphiclides podalirius</name>
    <name type="common">scarce swallowtail</name>
    <dbReference type="NCBI Taxonomy" id="110791"/>
    <lineage>
        <taxon>Eukaryota</taxon>
        <taxon>Metazoa</taxon>
        <taxon>Ecdysozoa</taxon>
        <taxon>Arthropoda</taxon>
        <taxon>Hexapoda</taxon>
        <taxon>Insecta</taxon>
        <taxon>Pterygota</taxon>
        <taxon>Neoptera</taxon>
        <taxon>Endopterygota</taxon>
        <taxon>Lepidoptera</taxon>
        <taxon>Glossata</taxon>
        <taxon>Ditrysia</taxon>
        <taxon>Papilionoidea</taxon>
        <taxon>Papilionidae</taxon>
        <taxon>Papilioninae</taxon>
        <taxon>Iphiclides</taxon>
    </lineage>
</organism>
<protein>
    <submittedName>
        <fullName evidence="2">Uncharacterized protein</fullName>
    </submittedName>
</protein>
<reference evidence="2" key="1">
    <citation type="submission" date="2022-03" db="EMBL/GenBank/DDBJ databases">
        <authorList>
            <person name="Martin H S."/>
        </authorList>
    </citation>
    <scope>NUCLEOTIDE SEQUENCE</scope>
</reference>
<sequence length="81" mass="8751">MSTPIQKLQGSGVQGVPTNISRDPSQPRLPAVHSADQRKRLWQPANTHWTSAAGYGPYPPYDGGQSSTAPSARGLRLQGRR</sequence>